<dbReference type="EMBL" id="DUIH01000009">
    <property type="protein sequence ID" value="HIH69326.1"/>
    <property type="molecule type" value="Genomic_DNA"/>
</dbReference>
<dbReference type="InterPro" id="IPR006171">
    <property type="entry name" value="TOPRIM_dom"/>
</dbReference>
<dbReference type="SUPFAM" id="SSF56712">
    <property type="entry name" value="Prokaryotic type I DNA topoisomerase"/>
    <property type="match status" value="1"/>
</dbReference>
<dbReference type="Gene3D" id="3.30.65.10">
    <property type="entry name" value="Bacterial Topoisomerase I, domain 1"/>
    <property type="match status" value="1"/>
</dbReference>
<dbReference type="HAMAP" id="MF_00952">
    <property type="entry name" value="Topoisom_1_prok"/>
    <property type="match status" value="1"/>
</dbReference>
<feature type="site" description="Interaction with DNA" evidence="12">
    <location>
        <position position="165"/>
    </location>
</feature>
<dbReference type="AlphaFoldDB" id="A0A832RVX4"/>
<dbReference type="GO" id="GO:0006265">
    <property type="term" value="P:DNA topological change"/>
    <property type="evidence" value="ECO:0007669"/>
    <property type="project" value="UniProtKB-UniRule"/>
</dbReference>
<dbReference type="InterPro" id="IPR013497">
    <property type="entry name" value="Topo_IA_cen"/>
</dbReference>
<dbReference type="PANTHER" id="PTHR11390">
    <property type="entry name" value="PROKARYOTIC DNA TOPOISOMERASE"/>
    <property type="match status" value="1"/>
</dbReference>
<comment type="catalytic activity">
    <reaction evidence="1 12">
        <text>ATP-independent breakage of single-stranded DNA, followed by passage and rejoining.</text>
        <dbReference type="EC" id="5.6.2.1"/>
    </reaction>
</comment>
<feature type="site" description="Interaction with DNA" evidence="12">
    <location>
        <position position="311"/>
    </location>
</feature>
<name>A0A832RVX4_9EURY</name>
<evidence type="ECO:0000256" key="1">
    <source>
        <dbReference type="ARBA" id="ARBA00000213"/>
    </source>
</evidence>
<dbReference type="InterPro" id="IPR013826">
    <property type="entry name" value="Topo_IA_cen_sub3"/>
</dbReference>
<keyword evidence="11 12" id="KW-0413">Isomerase</keyword>
<evidence type="ECO:0000256" key="11">
    <source>
        <dbReference type="ARBA" id="ARBA00023235"/>
    </source>
</evidence>
<dbReference type="Gene3D" id="3.40.50.140">
    <property type="match status" value="1"/>
</dbReference>
<dbReference type="SUPFAM" id="SSF57783">
    <property type="entry name" value="Zinc beta-ribbon"/>
    <property type="match status" value="1"/>
</dbReference>
<evidence type="ECO:0000313" key="15">
    <source>
        <dbReference type="EMBL" id="HIH69326.1"/>
    </source>
</evidence>
<evidence type="ECO:0000256" key="2">
    <source>
        <dbReference type="ARBA" id="ARBA00001946"/>
    </source>
</evidence>
<dbReference type="GO" id="GO:0008270">
    <property type="term" value="F:zinc ion binding"/>
    <property type="evidence" value="ECO:0007669"/>
    <property type="project" value="UniProtKB-KW"/>
</dbReference>
<dbReference type="Gene3D" id="1.10.150.20">
    <property type="entry name" value="5' to 3' exonuclease, C-terminal subdomain"/>
    <property type="match status" value="1"/>
</dbReference>
<evidence type="ECO:0000256" key="4">
    <source>
        <dbReference type="ARBA" id="ARBA00022723"/>
    </source>
</evidence>
<dbReference type="InterPro" id="IPR013824">
    <property type="entry name" value="Topo_IA_cen_sub1"/>
</dbReference>
<dbReference type="InterPro" id="IPR010995">
    <property type="entry name" value="DNA_repair_Rad51/TF_NusA_a-hlx"/>
</dbReference>
<keyword evidence="6" id="KW-0863">Zinc-finger</keyword>
<evidence type="ECO:0000256" key="10">
    <source>
        <dbReference type="ARBA" id="ARBA00023125"/>
    </source>
</evidence>
<dbReference type="InterPro" id="IPR023405">
    <property type="entry name" value="Topo_IA_core_domain"/>
</dbReference>
<reference evidence="15" key="1">
    <citation type="journal article" date="2020" name="bioRxiv">
        <title>A rank-normalized archaeal taxonomy based on genome phylogeny resolves widespread incomplete and uneven classifications.</title>
        <authorList>
            <person name="Rinke C."/>
            <person name="Chuvochina M."/>
            <person name="Mussig A.J."/>
            <person name="Chaumeil P.-A."/>
            <person name="Waite D.W."/>
            <person name="Whitman W.B."/>
            <person name="Parks D.H."/>
            <person name="Hugenholtz P."/>
        </authorList>
    </citation>
    <scope>NUCLEOTIDE SEQUENCE</scope>
    <source>
        <strain evidence="15">UBA12518</strain>
    </source>
</reference>
<dbReference type="NCBIfam" id="NF005555">
    <property type="entry name" value="PRK07220.1"/>
    <property type="match status" value="1"/>
</dbReference>
<dbReference type="Proteomes" id="UP000600363">
    <property type="component" value="Unassembled WGS sequence"/>
</dbReference>
<comment type="similarity">
    <text evidence="3 12">Belongs to the type IA topoisomerase family.</text>
</comment>
<dbReference type="FunFam" id="1.10.290.10:FF:000003">
    <property type="entry name" value="DNA topoisomerase"/>
    <property type="match status" value="1"/>
</dbReference>
<proteinExistence type="inferred from homology"/>
<dbReference type="InterPro" id="IPR003601">
    <property type="entry name" value="Topo_IA_2"/>
</dbReference>
<dbReference type="Pfam" id="PF14520">
    <property type="entry name" value="HHH_5"/>
    <property type="match status" value="1"/>
</dbReference>
<keyword evidence="5" id="KW-0677">Repeat</keyword>
<comment type="subunit">
    <text evidence="12">Monomer.</text>
</comment>
<evidence type="ECO:0000313" key="16">
    <source>
        <dbReference type="Proteomes" id="UP000600363"/>
    </source>
</evidence>
<evidence type="ECO:0000259" key="14">
    <source>
        <dbReference type="PROSITE" id="PS52039"/>
    </source>
</evidence>
<dbReference type="InterPro" id="IPR003602">
    <property type="entry name" value="Topo_IA_DNA-bd_dom"/>
</dbReference>
<evidence type="ECO:0000256" key="9">
    <source>
        <dbReference type="ARBA" id="ARBA00023029"/>
    </source>
</evidence>
<dbReference type="Pfam" id="PF01396">
    <property type="entry name" value="Zn_ribbon_Top1"/>
    <property type="match status" value="1"/>
</dbReference>
<comment type="cofactor">
    <cofactor evidence="2">
        <name>Mg(2+)</name>
        <dbReference type="ChEBI" id="CHEBI:18420"/>
    </cofactor>
</comment>
<dbReference type="PROSITE" id="PS50880">
    <property type="entry name" value="TOPRIM"/>
    <property type="match status" value="1"/>
</dbReference>
<feature type="domain" description="Toprim" evidence="13">
    <location>
        <begin position="1"/>
        <end position="141"/>
    </location>
</feature>
<dbReference type="InterPro" id="IPR005739">
    <property type="entry name" value="TopoI_arch"/>
</dbReference>
<dbReference type="GO" id="GO:0006310">
    <property type="term" value="P:DNA recombination"/>
    <property type="evidence" value="ECO:0007669"/>
    <property type="project" value="TreeGrafter"/>
</dbReference>
<evidence type="ECO:0000256" key="8">
    <source>
        <dbReference type="ARBA" id="ARBA00022842"/>
    </source>
</evidence>
<dbReference type="GO" id="GO:0006281">
    <property type="term" value="P:DNA repair"/>
    <property type="evidence" value="ECO:0007669"/>
    <property type="project" value="TreeGrafter"/>
</dbReference>
<feature type="site" description="Interaction with DNA" evidence="12">
    <location>
        <position position="496"/>
    </location>
</feature>
<feature type="active site" description="O-(5'-phospho-DNA)-tyrosine intermediate" evidence="12">
    <location>
        <position position="309"/>
    </location>
</feature>
<dbReference type="GO" id="GO:0003677">
    <property type="term" value="F:DNA binding"/>
    <property type="evidence" value="ECO:0007669"/>
    <property type="project" value="UniProtKB-KW"/>
</dbReference>
<dbReference type="Gene3D" id="1.10.460.10">
    <property type="entry name" value="Topoisomerase I, domain 2"/>
    <property type="match status" value="1"/>
</dbReference>
<dbReference type="SMART" id="SM00437">
    <property type="entry name" value="TOP1Ac"/>
    <property type="match status" value="1"/>
</dbReference>
<evidence type="ECO:0000256" key="3">
    <source>
        <dbReference type="ARBA" id="ARBA00009446"/>
    </source>
</evidence>
<dbReference type="InterPro" id="IPR000380">
    <property type="entry name" value="Topo_IA"/>
</dbReference>
<keyword evidence="9 12" id="KW-0799">Topoisomerase</keyword>
<evidence type="ECO:0000256" key="6">
    <source>
        <dbReference type="ARBA" id="ARBA00022771"/>
    </source>
</evidence>
<dbReference type="InterPro" id="IPR028612">
    <property type="entry name" value="Topoisom_1_IA"/>
</dbReference>
<dbReference type="Pfam" id="PF01131">
    <property type="entry name" value="Topoisom_bac"/>
    <property type="match status" value="1"/>
</dbReference>
<comment type="function">
    <text evidence="12">Releases the supercoiling and torsional tension of DNA, which is introduced during the DNA replication and transcription, by transiently cleaving and rejoining one strand of the DNA duplex. Introduces a single-strand break via transesterification at a target site in duplex DNA. The scissile phosphodiester is attacked by the catalytic tyrosine of the enzyme, resulting in the formation of a DNA-(5'-phosphotyrosyl)-enzyme intermediate and the expulsion of a 3'-OH DNA strand. The free DNA strand then undergoes passage around the unbroken strand, thus removing DNA supercoils. Finally, in the religation step, the DNA 3'-OH attacks the covalent intermediate to expel the active-site tyrosine and restore the DNA phosphodiester backbone.</text>
</comment>
<feature type="site" description="Interaction with DNA" evidence="12">
    <location>
        <position position="169"/>
    </location>
</feature>
<dbReference type="PROSITE" id="PS52039">
    <property type="entry name" value="TOPO_IA_2"/>
    <property type="match status" value="1"/>
</dbReference>
<dbReference type="NCBIfam" id="TIGR01057">
    <property type="entry name" value="topA_arch"/>
    <property type="match status" value="1"/>
</dbReference>
<dbReference type="Gene3D" id="2.70.20.10">
    <property type="entry name" value="Topoisomerase I, domain 3"/>
    <property type="match status" value="1"/>
</dbReference>
<dbReference type="InterPro" id="IPR013825">
    <property type="entry name" value="Topo_IA_cen_sub2"/>
</dbReference>
<evidence type="ECO:0000259" key="13">
    <source>
        <dbReference type="PROSITE" id="PS50880"/>
    </source>
</evidence>
<dbReference type="GO" id="GO:0005694">
    <property type="term" value="C:chromosome"/>
    <property type="evidence" value="ECO:0007669"/>
    <property type="project" value="InterPro"/>
</dbReference>
<evidence type="ECO:0000256" key="5">
    <source>
        <dbReference type="ARBA" id="ARBA00022737"/>
    </source>
</evidence>
<dbReference type="PANTHER" id="PTHR11390:SF26">
    <property type="entry name" value="DNA TOPOISOMERASE 1"/>
    <property type="match status" value="1"/>
</dbReference>
<keyword evidence="4" id="KW-0479">Metal-binding</keyword>
<keyword evidence="7" id="KW-0862">Zinc</keyword>
<dbReference type="Pfam" id="PF01751">
    <property type="entry name" value="Toprim"/>
    <property type="match status" value="1"/>
</dbReference>
<dbReference type="Gene3D" id="1.10.290.10">
    <property type="entry name" value="Topoisomerase I, domain 4"/>
    <property type="match status" value="1"/>
</dbReference>
<comment type="caution">
    <text evidence="12">Lacks conserved residue(s) required for the propagation of feature annotation.</text>
</comment>
<dbReference type="PRINTS" id="PR00417">
    <property type="entry name" value="PRTPISMRASEI"/>
</dbReference>
<comment type="caution">
    <text evidence="15">The sequence shown here is derived from an EMBL/GenBank/DDBJ whole genome shotgun (WGS) entry which is preliminary data.</text>
</comment>
<dbReference type="EC" id="5.6.2.1" evidence="12"/>
<sequence>MHLIITEKHNTAKRIAHILSGGRAEHRKVEGIDAYTFSNTTVVGLRGHVLSLDFPEQYRSWQATSVRELIGAEVVHVPTEKRYVRAIQKLAKDAEEITIATDYDREGELIGVEALRIIEQAHPGLLDGVRVNRVRYSALTKQEIEEAFSHPVEVDFRLAASGEARQTIDLVWGAVLTRYLSIAGGRLGDNFLSVGRVQSPTLALIVQREREIQAFVPQKYWEIEATLENDVVARHEHGRFDDKKEADEVLQRIVGRATLVGLDTGRRTDRPPTPFNTTEFLRAASAIGFSASNAMRIAESLYTNGYISYPRTDNTVYPKSVNLRDVLSALRDGELGEYAAELLSKKRLSPTRGKKETTDHPPIHPVAAARRSQLSEQEWKVYELITRRFFATLADPCIVETQRAVFEVNGEQLVATGLRVLDEGWRRYYIYSKVEDRPLPEMQVGERYAVVEPRLLEKHTKPPARYTQGALIKKMEELGIGTKSTRHEIIAKLYSRGYVVGNPMKPTQLSFSVIDALESNAPNITRPEMTRKLEQDMDRIAEGAVSEQDVIEESRDMFYRVFDQLEKNTEAISRSIREGLREDAVLGRCPSCGKDMLIRRSRRGGRFAGCSGYPECTFTLPLPRSGKIVVSDRVCERHGLFHITVVSKGKRPWRVGCPMCSFEEWKSSNGNTNGDKGQDLTDIEGIGRTYAKRLREAGIKSVDALRQLSPERVSELTGIPLSRVRRWGVW</sequence>
<dbReference type="SMART" id="SM00493">
    <property type="entry name" value="TOPRIM"/>
    <property type="match status" value="1"/>
</dbReference>
<keyword evidence="10 12" id="KW-0238">DNA-binding</keyword>
<feature type="region of interest" description="Interaction with DNA" evidence="12">
    <location>
        <begin position="193"/>
        <end position="198"/>
    </location>
</feature>
<protein>
    <recommendedName>
        <fullName evidence="12">DNA topoisomerase 1</fullName>
        <ecNumber evidence="12">5.6.2.1</ecNumber>
    </recommendedName>
    <alternativeName>
        <fullName evidence="12">DNA topoisomerase I</fullName>
    </alternativeName>
</protein>
<feature type="domain" description="Topo IA-type catalytic" evidence="14">
    <location>
        <begin position="155"/>
        <end position="562"/>
    </location>
</feature>
<dbReference type="PROSITE" id="PS00396">
    <property type="entry name" value="TOPO_IA_1"/>
    <property type="match status" value="1"/>
</dbReference>
<evidence type="ECO:0000256" key="12">
    <source>
        <dbReference type="HAMAP-Rule" id="MF_00952"/>
    </source>
</evidence>
<dbReference type="InterPro" id="IPR034144">
    <property type="entry name" value="TOPRIM_TopoIII"/>
</dbReference>
<accession>A0A832RVX4</accession>
<dbReference type="CDD" id="cd00186">
    <property type="entry name" value="TOP1Ac"/>
    <property type="match status" value="1"/>
</dbReference>
<organism evidence="15 16">
    <name type="scientific">Methermicoccus shengliensis</name>
    <dbReference type="NCBI Taxonomy" id="660064"/>
    <lineage>
        <taxon>Archaea</taxon>
        <taxon>Methanobacteriati</taxon>
        <taxon>Methanobacteriota</taxon>
        <taxon>Stenosarchaea group</taxon>
        <taxon>Methanomicrobia</taxon>
        <taxon>Methanosarcinales</taxon>
        <taxon>Methermicoccaceae</taxon>
        <taxon>Methermicoccus</taxon>
    </lineage>
</organism>
<evidence type="ECO:0000256" key="7">
    <source>
        <dbReference type="ARBA" id="ARBA00022833"/>
    </source>
</evidence>
<dbReference type="CDD" id="cd03362">
    <property type="entry name" value="TOPRIM_TopoIA_TopoIII"/>
    <property type="match status" value="1"/>
</dbReference>
<feature type="site" description="Interaction with DNA" evidence="12">
    <location>
        <position position="48"/>
    </location>
</feature>
<gene>
    <name evidence="12" type="primary">topA</name>
    <name evidence="15" type="ORF">HA299_01700</name>
</gene>
<dbReference type="InterPro" id="IPR013498">
    <property type="entry name" value="Topo_IA_Znf"/>
</dbReference>
<dbReference type="GO" id="GO:0003917">
    <property type="term" value="F:DNA topoisomerase type I (single strand cut, ATP-independent) activity"/>
    <property type="evidence" value="ECO:0007669"/>
    <property type="project" value="UniProtKB-UniRule"/>
</dbReference>
<dbReference type="SUPFAM" id="SSF47794">
    <property type="entry name" value="Rad51 N-terminal domain-like"/>
    <property type="match status" value="1"/>
</dbReference>
<keyword evidence="8" id="KW-0460">Magnesium</keyword>
<dbReference type="InterPro" id="IPR023406">
    <property type="entry name" value="Topo_IA_AS"/>
</dbReference>
<dbReference type="SMART" id="SM00436">
    <property type="entry name" value="TOP1Bc"/>
    <property type="match status" value="1"/>
</dbReference>
<dbReference type="GO" id="GO:0000166">
    <property type="term" value="F:nucleotide binding"/>
    <property type="evidence" value="ECO:0007669"/>
    <property type="project" value="InterPro"/>
</dbReference>